<gene>
    <name evidence="3" type="ORF">OE88DRAFT_1658894</name>
</gene>
<dbReference type="Pfam" id="PF00651">
    <property type="entry name" value="BTB"/>
    <property type="match status" value="1"/>
</dbReference>
<proteinExistence type="predicted"/>
<dbReference type="OrthoDB" id="3227959at2759"/>
<dbReference type="EMBL" id="ML213510">
    <property type="protein sequence ID" value="TFK52098.1"/>
    <property type="molecule type" value="Genomic_DNA"/>
</dbReference>
<evidence type="ECO:0000256" key="1">
    <source>
        <dbReference type="SAM" id="MobiDB-lite"/>
    </source>
</evidence>
<dbReference type="SUPFAM" id="SSF54695">
    <property type="entry name" value="POZ domain"/>
    <property type="match status" value="1"/>
</dbReference>
<dbReference type="STRING" id="5364.A0A5C3N7S5"/>
<evidence type="ECO:0000313" key="3">
    <source>
        <dbReference type="EMBL" id="TFK52098.1"/>
    </source>
</evidence>
<organism evidence="3 4">
    <name type="scientific">Heliocybe sulcata</name>
    <dbReference type="NCBI Taxonomy" id="5364"/>
    <lineage>
        <taxon>Eukaryota</taxon>
        <taxon>Fungi</taxon>
        <taxon>Dikarya</taxon>
        <taxon>Basidiomycota</taxon>
        <taxon>Agaricomycotina</taxon>
        <taxon>Agaricomycetes</taxon>
        <taxon>Gloeophyllales</taxon>
        <taxon>Gloeophyllaceae</taxon>
        <taxon>Heliocybe</taxon>
    </lineage>
</organism>
<feature type="domain" description="BTB" evidence="2">
    <location>
        <begin position="40"/>
        <end position="114"/>
    </location>
</feature>
<dbReference type="InterPro" id="IPR000210">
    <property type="entry name" value="BTB/POZ_dom"/>
</dbReference>
<dbReference type="AlphaFoldDB" id="A0A5C3N7S5"/>
<dbReference type="SMART" id="SM00225">
    <property type="entry name" value="BTB"/>
    <property type="match status" value="1"/>
</dbReference>
<dbReference type="Gene3D" id="3.30.710.10">
    <property type="entry name" value="Potassium Channel Kv1.1, Chain A"/>
    <property type="match status" value="1"/>
</dbReference>
<accession>A0A5C3N7S5</accession>
<evidence type="ECO:0000259" key="2">
    <source>
        <dbReference type="PROSITE" id="PS50097"/>
    </source>
</evidence>
<dbReference type="CDD" id="cd18186">
    <property type="entry name" value="BTB_POZ_ZBTB_KLHL-like"/>
    <property type="match status" value="1"/>
</dbReference>
<dbReference type="InterPro" id="IPR011333">
    <property type="entry name" value="SKP1/BTB/POZ_sf"/>
</dbReference>
<keyword evidence="4" id="KW-1185">Reference proteome</keyword>
<dbReference type="Proteomes" id="UP000305948">
    <property type="component" value="Unassembled WGS sequence"/>
</dbReference>
<dbReference type="PROSITE" id="PS50097">
    <property type="entry name" value="BTB"/>
    <property type="match status" value="1"/>
</dbReference>
<protein>
    <recommendedName>
        <fullName evidence="2">BTB domain-containing protein</fullName>
    </recommendedName>
</protein>
<evidence type="ECO:0000313" key="4">
    <source>
        <dbReference type="Proteomes" id="UP000305948"/>
    </source>
</evidence>
<sequence>MEYADNGVTLSNEFERSNALSSSPKCSSLTRHPELWFIDGSVILQADTTIFRVHASILSLHSGFFRDMFSLPGPSDPSSSRKVGVNMNEELDGCPLVLLHDKSDDLASLLKALYYAGPNFGDNDAQDFRVVSGILRLASKYLVDSLRDKALSHLQKAWPPTLAGWDAREDRSRSYDSDLDPPNPIYPSAIDVINLAREVNAPTLLPAAFYDLSRQPFSQIFSHRTALSLPDLQNLALGKESSQHAVTSLIQSLGTSPQPTSPPPTYNYNSHRRKHSAGSRLCVSAAACRKDFSELVDLATQHYLMDRERGYADPLYVAEELGQLKSVEFSECEACAKTLEMWAARERERIWHMIPLWFRLER</sequence>
<reference evidence="3 4" key="1">
    <citation type="journal article" date="2019" name="Nat. Ecol. Evol.">
        <title>Megaphylogeny resolves global patterns of mushroom evolution.</title>
        <authorList>
            <person name="Varga T."/>
            <person name="Krizsan K."/>
            <person name="Foldi C."/>
            <person name="Dima B."/>
            <person name="Sanchez-Garcia M."/>
            <person name="Sanchez-Ramirez S."/>
            <person name="Szollosi G.J."/>
            <person name="Szarkandi J.G."/>
            <person name="Papp V."/>
            <person name="Albert L."/>
            <person name="Andreopoulos W."/>
            <person name="Angelini C."/>
            <person name="Antonin V."/>
            <person name="Barry K.W."/>
            <person name="Bougher N.L."/>
            <person name="Buchanan P."/>
            <person name="Buyck B."/>
            <person name="Bense V."/>
            <person name="Catcheside P."/>
            <person name="Chovatia M."/>
            <person name="Cooper J."/>
            <person name="Damon W."/>
            <person name="Desjardin D."/>
            <person name="Finy P."/>
            <person name="Geml J."/>
            <person name="Haridas S."/>
            <person name="Hughes K."/>
            <person name="Justo A."/>
            <person name="Karasinski D."/>
            <person name="Kautmanova I."/>
            <person name="Kiss B."/>
            <person name="Kocsube S."/>
            <person name="Kotiranta H."/>
            <person name="LaButti K.M."/>
            <person name="Lechner B.E."/>
            <person name="Liimatainen K."/>
            <person name="Lipzen A."/>
            <person name="Lukacs Z."/>
            <person name="Mihaltcheva S."/>
            <person name="Morgado L.N."/>
            <person name="Niskanen T."/>
            <person name="Noordeloos M.E."/>
            <person name="Ohm R.A."/>
            <person name="Ortiz-Santana B."/>
            <person name="Ovrebo C."/>
            <person name="Racz N."/>
            <person name="Riley R."/>
            <person name="Savchenko A."/>
            <person name="Shiryaev A."/>
            <person name="Soop K."/>
            <person name="Spirin V."/>
            <person name="Szebenyi C."/>
            <person name="Tomsovsky M."/>
            <person name="Tulloss R.E."/>
            <person name="Uehling J."/>
            <person name="Grigoriev I.V."/>
            <person name="Vagvolgyi C."/>
            <person name="Papp T."/>
            <person name="Martin F.M."/>
            <person name="Miettinen O."/>
            <person name="Hibbett D.S."/>
            <person name="Nagy L.G."/>
        </authorList>
    </citation>
    <scope>NUCLEOTIDE SEQUENCE [LARGE SCALE GENOMIC DNA]</scope>
    <source>
        <strain evidence="3 4">OMC1185</strain>
    </source>
</reference>
<feature type="region of interest" description="Disordered" evidence="1">
    <location>
        <begin position="248"/>
        <end position="272"/>
    </location>
</feature>
<name>A0A5C3N7S5_9AGAM</name>